<dbReference type="Gene3D" id="1.50.10.10">
    <property type="match status" value="1"/>
</dbReference>
<dbReference type="PANTHER" id="PTHR43465">
    <property type="entry name" value="DUF1680 DOMAIN PROTEIN (AFU_ORTHOLOGUE AFUA_1G08910)"/>
    <property type="match status" value="1"/>
</dbReference>
<feature type="domain" description="Non-reducing end beta-L-arabinofuranosidase-like GH127 middle" evidence="2">
    <location>
        <begin position="451"/>
        <end position="549"/>
    </location>
</feature>
<feature type="domain" description="Non-reducing end beta-L-arabinofuranosidase-like GH127 catalytic" evidence="1">
    <location>
        <begin position="26"/>
        <end position="440"/>
    </location>
</feature>
<dbReference type="Pfam" id="PF20736">
    <property type="entry name" value="Glyco_hydro127M"/>
    <property type="match status" value="1"/>
</dbReference>
<dbReference type="Proteomes" id="UP000183410">
    <property type="component" value="Unassembled WGS sequence"/>
</dbReference>
<dbReference type="Pfam" id="PF07944">
    <property type="entry name" value="Beta-AFase-like_GH127_cat"/>
    <property type="match status" value="1"/>
</dbReference>
<dbReference type="InterPro" id="IPR012878">
    <property type="entry name" value="Beta-AFase-like_GH127_cat"/>
</dbReference>
<dbReference type="InterPro" id="IPR049046">
    <property type="entry name" value="Beta-AFase-like_GH127_middle"/>
</dbReference>
<evidence type="ECO:0000313" key="5">
    <source>
        <dbReference type="Proteomes" id="UP000183410"/>
    </source>
</evidence>
<dbReference type="InterPro" id="IPR049049">
    <property type="entry name" value="Beta-AFase-like_GH127_C"/>
</dbReference>
<evidence type="ECO:0000259" key="1">
    <source>
        <dbReference type="Pfam" id="PF07944"/>
    </source>
</evidence>
<sequence length="667" mass="74798">MNNQMNEQLQEGIMLTDRSKPLTLDKVRISDPFWSDYIRLVREVVVPYQWEALNDRVPEAEPSHAIQNFKIAAGEAEGAFHGMVFQDSDVTKWLEAVSYLLETEPDPALQQVADSVVELIAKAQQPDGYVNTYFTVKEPENRWTNLAECHELYCAGHLIEAAVAYNKATGNETILQVACRFADYIDRVFGREPGKLNGYDGHQEIELALVKLYHATGKDHYLALSRYFIEQRGAKPSFYEQEWEKRGRTVHFPQLDIAHDLPYSQAHLPVQEQEQAVGHAVRVVYMCTAMADLAAETGDEALLQACKKLWDNIVAKRMYITGGIGSMAEGEAFTADYDLPNDTAYAETCASIGLIFFAHRMLQIEPDSRYADVMERALYNTVVSGMARDGKTFFYVNPLEVNPSQLAGNKNTHHVCGQRQGWFGCACCPPNIARLLASLGQYVYTVQKSAIYVHLYVGGAATLEIADTEVQLEQKSAYTWDGEVSFTISTARPIAFALKLRVPDWCGEASWVVNGGEPQQIKGNEIANGYAQINRVWQSGDTVELVFTMPIHRMKSHPLVRENAGKVALQRGPFVYCLEETDNGEQLYQLALPAESELSAVFDPVLLGGLQTITANGQRQVSDGWQGQLYRHNADWQTEAAELRFIPYFAWANRGAGEMTVWVREST</sequence>
<evidence type="ECO:0000313" key="4">
    <source>
        <dbReference type="EMBL" id="SFE44608.1"/>
    </source>
</evidence>
<feature type="domain" description="Non-reducing end beta-L-arabinofuranosidase-like GH127 C-terminal" evidence="3">
    <location>
        <begin position="552"/>
        <end position="664"/>
    </location>
</feature>
<dbReference type="SUPFAM" id="SSF48208">
    <property type="entry name" value="Six-hairpin glycosidases"/>
    <property type="match status" value="1"/>
</dbReference>
<dbReference type="PANTHER" id="PTHR43465:SF2">
    <property type="entry name" value="DUF1680 DOMAIN PROTEIN (AFU_ORTHOLOGUE AFUA_1G08910)"/>
    <property type="match status" value="1"/>
</dbReference>
<accession>A0A1I2AM19</accession>
<dbReference type="InterPro" id="IPR012341">
    <property type="entry name" value="6hp_glycosidase-like_sf"/>
</dbReference>
<organism evidence="4 5">
    <name type="scientific">Paenibacillus algorifonticola</name>
    <dbReference type="NCBI Taxonomy" id="684063"/>
    <lineage>
        <taxon>Bacteria</taxon>
        <taxon>Bacillati</taxon>
        <taxon>Bacillota</taxon>
        <taxon>Bacilli</taxon>
        <taxon>Bacillales</taxon>
        <taxon>Paenibacillaceae</taxon>
        <taxon>Paenibacillus</taxon>
    </lineage>
</organism>
<reference evidence="5" key="1">
    <citation type="submission" date="2016-10" db="EMBL/GenBank/DDBJ databases">
        <authorList>
            <person name="Varghese N."/>
            <person name="Submissions S."/>
        </authorList>
    </citation>
    <scope>NUCLEOTIDE SEQUENCE [LARGE SCALE GENOMIC DNA]</scope>
    <source>
        <strain evidence="5">CGMCC 1.10223</strain>
    </source>
</reference>
<dbReference type="EMBL" id="FONN01000002">
    <property type="protein sequence ID" value="SFE44608.1"/>
    <property type="molecule type" value="Genomic_DNA"/>
</dbReference>
<proteinExistence type="predicted"/>
<dbReference type="GO" id="GO:0005975">
    <property type="term" value="P:carbohydrate metabolic process"/>
    <property type="evidence" value="ECO:0007669"/>
    <property type="project" value="InterPro"/>
</dbReference>
<dbReference type="InterPro" id="IPR049174">
    <property type="entry name" value="Beta-AFase-like"/>
</dbReference>
<dbReference type="AlphaFoldDB" id="A0A1I2AM19"/>
<protein>
    <recommendedName>
        <fullName evidence="6">Glycoside hydrolase family 127 protein</fullName>
    </recommendedName>
</protein>
<evidence type="ECO:0000259" key="3">
    <source>
        <dbReference type="Pfam" id="PF20737"/>
    </source>
</evidence>
<keyword evidence="5" id="KW-1185">Reference proteome</keyword>
<name>A0A1I2AM19_9BACL</name>
<dbReference type="RefSeq" id="WP_231594172.1">
    <property type="nucleotide sequence ID" value="NZ_FONN01000002.1"/>
</dbReference>
<evidence type="ECO:0000259" key="2">
    <source>
        <dbReference type="Pfam" id="PF20736"/>
    </source>
</evidence>
<gene>
    <name evidence="4" type="ORF">SAMN04487969_102563</name>
</gene>
<dbReference type="InterPro" id="IPR008928">
    <property type="entry name" value="6-hairpin_glycosidase_sf"/>
</dbReference>
<evidence type="ECO:0008006" key="6">
    <source>
        <dbReference type="Google" id="ProtNLM"/>
    </source>
</evidence>
<dbReference type="Pfam" id="PF20737">
    <property type="entry name" value="Glyco_hydro127C"/>
    <property type="match status" value="1"/>
</dbReference>